<feature type="domain" description="Tetrapyrrole biosynthesis uroporphyrinogen III synthase" evidence="1">
    <location>
        <begin position="15"/>
        <end position="211"/>
    </location>
</feature>
<dbReference type="Pfam" id="PF02602">
    <property type="entry name" value="HEM4"/>
    <property type="match status" value="1"/>
</dbReference>
<comment type="caution">
    <text evidence="2">The sequence shown here is derived from an EMBL/GenBank/DDBJ whole genome shotgun (WGS) entry which is preliminary data.</text>
</comment>
<dbReference type="SUPFAM" id="SSF69618">
    <property type="entry name" value="HemD-like"/>
    <property type="match status" value="1"/>
</dbReference>
<sequence>MAVVVVRPEPGHGATIAALHAAGLEAMSLPLFAARAVAWTAPEAETFDALLFTSAQGVRLAGSALDPVRHKPVIAVGPATAAAAREAGLTVVLTGTQDAASVVAEAQARGYGRLLHLAGRDRVETGAMTRIVYSADPVAVEVSAIHALAGQIVLLHSARAAGRLAELVDQAGLSRAAVALVAISAKTAAAAGAGWRTVAIATAPRDDAMVAAARALTGAAATGISGA</sequence>
<protein>
    <submittedName>
        <fullName evidence="2">Putative uroporphyrinogen-III synthase</fullName>
    </submittedName>
</protein>
<keyword evidence="3" id="KW-1185">Reference proteome</keyword>
<evidence type="ECO:0000259" key="1">
    <source>
        <dbReference type="Pfam" id="PF02602"/>
    </source>
</evidence>
<dbReference type="EMBL" id="BBPI01000043">
    <property type="protein sequence ID" value="GAM01042.1"/>
    <property type="molecule type" value="Genomic_DNA"/>
</dbReference>
<dbReference type="Proteomes" id="UP000032305">
    <property type="component" value="Unassembled WGS sequence"/>
</dbReference>
<dbReference type="eggNOG" id="COG1587">
    <property type="taxonomic scope" value="Bacteria"/>
</dbReference>
<evidence type="ECO:0000313" key="3">
    <source>
        <dbReference type="Proteomes" id="UP000032305"/>
    </source>
</evidence>
<dbReference type="RefSeq" id="WP_042487007.1">
    <property type="nucleotide sequence ID" value="NZ_BBPI01000043.1"/>
</dbReference>
<accession>A0A0A1W776</accession>
<dbReference type="GO" id="GO:0004852">
    <property type="term" value="F:uroporphyrinogen-III synthase activity"/>
    <property type="evidence" value="ECO:0007669"/>
    <property type="project" value="InterPro"/>
</dbReference>
<dbReference type="GO" id="GO:0033014">
    <property type="term" value="P:tetrapyrrole biosynthetic process"/>
    <property type="evidence" value="ECO:0007669"/>
    <property type="project" value="InterPro"/>
</dbReference>
<reference evidence="2 3" key="1">
    <citation type="submission" date="2014-11" db="EMBL/GenBank/DDBJ databases">
        <title>Whole genome shotgun sequence of Sphingomonas parapaucimobilis NBRC 15100.</title>
        <authorList>
            <person name="Katano-Makiyama Y."/>
            <person name="Hosoyama A."/>
            <person name="Hashimoto M."/>
            <person name="Hosoyama Y."/>
            <person name="Noguchi M."/>
            <person name="Numata M."/>
            <person name="Tsuchikane K."/>
            <person name="Hirakata S."/>
            <person name="Uohara A."/>
            <person name="Shimodaira J."/>
            <person name="Ohji S."/>
            <person name="Ichikawa N."/>
            <person name="Kimura A."/>
            <person name="Yamazoe A."/>
            <person name="Fujita N."/>
        </authorList>
    </citation>
    <scope>NUCLEOTIDE SEQUENCE [LARGE SCALE GENOMIC DNA]</scope>
    <source>
        <strain evidence="2 3">NBRC 15100</strain>
    </source>
</reference>
<dbReference type="InterPro" id="IPR036108">
    <property type="entry name" value="4pyrrol_syn_uPrphyn_synt_sf"/>
</dbReference>
<dbReference type="AlphaFoldDB" id="A0A0A1W776"/>
<organism evidence="2 3">
    <name type="scientific">Sphingomonas parapaucimobilis NBRC 15100</name>
    <dbReference type="NCBI Taxonomy" id="1219049"/>
    <lineage>
        <taxon>Bacteria</taxon>
        <taxon>Pseudomonadati</taxon>
        <taxon>Pseudomonadota</taxon>
        <taxon>Alphaproteobacteria</taxon>
        <taxon>Sphingomonadales</taxon>
        <taxon>Sphingomonadaceae</taxon>
        <taxon>Sphingomonas</taxon>
    </lineage>
</organism>
<name>A0A0A1W776_9SPHN</name>
<proteinExistence type="predicted"/>
<gene>
    <name evidence="2" type="ORF">SP5_043_00790</name>
</gene>
<dbReference type="InterPro" id="IPR003754">
    <property type="entry name" value="4pyrrol_synth_uPrphyn_synth"/>
</dbReference>
<evidence type="ECO:0000313" key="2">
    <source>
        <dbReference type="EMBL" id="GAM01042.1"/>
    </source>
</evidence>
<dbReference type="Gene3D" id="3.40.50.10090">
    <property type="match status" value="2"/>
</dbReference>